<reference evidence="2" key="1">
    <citation type="journal article" date="2021" name="BMC Genomics">
        <title>Chromosome-level genome assembly and manually-curated proteome of model necrotroph Parastagonospora nodorum Sn15 reveals a genome-wide trove of candidate effector homologs, and redundancy of virulence-related functions within an accessory chromosome.</title>
        <authorList>
            <person name="Bertazzoni S."/>
            <person name="Jones D.A.B."/>
            <person name="Phan H.T."/>
            <person name="Tan K.-C."/>
            <person name="Hane J.K."/>
        </authorList>
    </citation>
    <scope>NUCLEOTIDE SEQUENCE [LARGE SCALE GENOMIC DNA]</scope>
    <source>
        <strain evidence="2">SN15 / ATCC MYA-4574 / FGSC 10173)</strain>
    </source>
</reference>
<sequence length="108" mass="12361">MLRFIAASIRSCTHPLSHPLIARLQPLSSREHIDVFTFNECILTPIRILQQLDIDIFTNHQFYTIVFHTVWTRLANDKVGPLHASLGFVDEVALHLPLFNHSCDVNMA</sequence>
<dbReference type="EMBL" id="CP069038">
    <property type="protein sequence ID" value="QRD03759.1"/>
    <property type="molecule type" value="Genomic_DNA"/>
</dbReference>
<name>A0A7U2FGG5_PHANO</name>
<organism evidence="1 2">
    <name type="scientific">Phaeosphaeria nodorum (strain SN15 / ATCC MYA-4574 / FGSC 10173)</name>
    <name type="common">Glume blotch fungus</name>
    <name type="synonym">Parastagonospora nodorum</name>
    <dbReference type="NCBI Taxonomy" id="321614"/>
    <lineage>
        <taxon>Eukaryota</taxon>
        <taxon>Fungi</taxon>
        <taxon>Dikarya</taxon>
        <taxon>Ascomycota</taxon>
        <taxon>Pezizomycotina</taxon>
        <taxon>Dothideomycetes</taxon>
        <taxon>Pleosporomycetidae</taxon>
        <taxon>Pleosporales</taxon>
        <taxon>Pleosporineae</taxon>
        <taxon>Phaeosphaeriaceae</taxon>
        <taxon>Parastagonospora</taxon>
    </lineage>
</organism>
<dbReference type="Proteomes" id="UP000663193">
    <property type="component" value="Chromosome 16"/>
</dbReference>
<protein>
    <submittedName>
        <fullName evidence="1">Uncharacterized protein</fullName>
    </submittedName>
</protein>
<accession>A0A7U2FGG5</accession>
<evidence type="ECO:0000313" key="2">
    <source>
        <dbReference type="Proteomes" id="UP000663193"/>
    </source>
</evidence>
<proteinExistence type="predicted"/>
<evidence type="ECO:0000313" key="1">
    <source>
        <dbReference type="EMBL" id="QRD03759.1"/>
    </source>
</evidence>
<dbReference type="OrthoDB" id="438641at2759"/>
<keyword evidence="2" id="KW-1185">Reference proteome</keyword>
<dbReference type="VEuPathDB" id="FungiDB:JI435_420220"/>
<dbReference type="AlphaFoldDB" id="A0A7U2FGG5"/>
<gene>
    <name evidence="1" type="ORF">JI435_420220</name>
</gene>